<evidence type="ECO:0000313" key="2">
    <source>
        <dbReference type="EMBL" id="OGF21607.1"/>
    </source>
</evidence>
<proteinExistence type="predicted"/>
<dbReference type="InterPro" id="IPR000086">
    <property type="entry name" value="NUDIX_hydrolase_dom"/>
</dbReference>
<dbReference type="InterPro" id="IPR015797">
    <property type="entry name" value="NUDIX_hydrolase-like_dom_sf"/>
</dbReference>
<organism evidence="2 3">
    <name type="scientific">Candidatus Falkowbacteria bacterium RIFOXYA2_FULL_38_12</name>
    <dbReference type="NCBI Taxonomy" id="1797993"/>
    <lineage>
        <taxon>Bacteria</taxon>
        <taxon>Candidatus Falkowiibacteriota</taxon>
    </lineage>
</organism>
<accession>A0A1F5S4K2</accession>
<feature type="domain" description="Nudix hydrolase" evidence="1">
    <location>
        <begin position="6"/>
        <end position="142"/>
    </location>
</feature>
<sequence length="150" mass="16940">MRKKDLYQVSLKAILTNGDNKLLALKAHTGGSLAGSYDLPGGRINDDEFNVSPESILEREIKEEVGNIEFTVNKYPVAIGRHLVPAKGGNQEIHIFYIFFKGEIKSEEIKTSDEHSGFSWIDFPMDNPEKYFKSGILEGVKMYLEKISKE</sequence>
<dbReference type="EMBL" id="MFGA01000002">
    <property type="protein sequence ID" value="OGF21607.1"/>
    <property type="molecule type" value="Genomic_DNA"/>
</dbReference>
<dbReference type="SUPFAM" id="SSF55811">
    <property type="entry name" value="Nudix"/>
    <property type="match status" value="1"/>
</dbReference>
<gene>
    <name evidence="2" type="ORF">A2257_02280</name>
</gene>
<evidence type="ECO:0000259" key="1">
    <source>
        <dbReference type="PROSITE" id="PS51462"/>
    </source>
</evidence>
<dbReference type="Gene3D" id="3.90.79.10">
    <property type="entry name" value="Nucleoside Triphosphate Pyrophosphohydrolase"/>
    <property type="match status" value="1"/>
</dbReference>
<comment type="caution">
    <text evidence="2">The sequence shown here is derived from an EMBL/GenBank/DDBJ whole genome shotgun (WGS) entry which is preliminary data.</text>
</comment>
<name>A0A1F5S4K2_9BACT</name>
<dbReference type="PANTHER" id="PTHR43736">
    <property type="entry name" value="ADP-RIBOSE PYROPHOSPHATASE"/>
    <property type="match status" value="1"/>
</dbReference>
<protein>
    <recommendedName>
        <fullName evidence="1">Nudix hydrolase domain-containing protein</fullName>
    </recommendedName>
</protein>
<dbReference type="PANTHER" id="PTHR43736:SF1">
    <property type="entry name" value="DIHYDRONEOPTERIN TRIPHOSPHATE DIPHOSPHATASE"/>
    <property type="match status" value="1"/>
</dbReference>
<dbReference type="Pfam" id="PF00293">
    <property type="entry name" value="NUDIX"/>
    <property type="match status" value="1"/>
</dbReference>
<dbReference type="PROSITE" id="PS51462">
    <property type="entry name" value="NUDIX"/>
    <property type="match status" value="1"/>
</dbReference>
<dbReference type="AlphaFoldDB" id="A0A1F5S4K2"/>
<dbReference type="Proteomes" id="UP000177407">
    <property type="component" value="Unassembled WGS sequence"/>
</dbReference>
<evidence type="ECO:0000313" key="3">
    <source>
        <dbReference type="Proteomes" id="UP000177407"/>
    </source>
</evidence>
<reference evidence="2 3" key="1">
    <citation type="journal article" date="2016" name="Nat. Commun.">
        <title>Thousands of microbial genomes shed light on interconnected biogeochemical processes in an aquifer system.</title>
        <authorList>
            <person name="Anantharaman K."/>
            <person name="Brown C.T."/>
            <person name="Hug L.A."/>
            <person name="Sharon I."/>
            <person name="Castelle C.J."/>
            <person name="Probst A.J."/>
            <person name="Thomas B.C."/>
            <person name="Singh A."/>
            <person name="Wilkins M.J."/>
            <person name="Karaoz U."/>
            <person name="Brodie E.L."/>
            <person name="Williams K.H."/>
            <person name="Hubbard S.S."/>
            <person name="Banfield J.F."/>
        </authorList>
    </citation>
    <scope>NUCLEOTIDE SEQUENCE [LARGE SCALE GENOMIC DNA]</scope>
</reference>